<keyword evidence="1" id="KW-0472">Membrane</keyword>
<accession>A0A5C3QG92</accession>
<evidence type="ECO:0000313" key="3">
    <source>
        <dbReference type="Proteomes" id="UP000305067"/>
    </source>
</evidence>
<dbReference type="AlphaFoldDB" id="A0A5C3QG92"/>
<dbReference type="Proteomes" id="UP000305067">
    <property type="component" value="Unassembled WGS sequence"/>
</dbReference>
<feature type="transmembrane region" description="Helical" evidence="1">
    <location>
        <begin position="26"/>
        <end position="44"/>
    </location>
</feature>
<organism evidence="2 3">
    <name type="scientific">Pterulicium gracile</name>
    <dbReference type="NCBI Taxonomy" id="1884261"/>
    <lineage>
        <taxon>Eukaryota</taxon>
        <taxon>Fungi</taxon>
        <taxon>Dikarya</taxon>
        <taxon>Basidiomycota</taxon>
        <taxon>Agaricomycotina</taxon>
        <taxon>Agaricomycetes</taxon>
        <taxon>Agaricomycetidae</taxon>
        <taxon>Agaricales</taxon>
        <taxon>Pleurotineae</taxon>
        <taxon>Pterulaceae</taxon>
        <taxon>Pterulicium</taxon>
    </lineage>
</organism>
<proteinExistence type="predicted"/>
<keyword evidence="1" id="KW-1133">Transmembrane helix</keyword>
<keyword evidence="1" id="KW-0812">Transmembrane</keyword>
<gene>
    <name evidence="2" type="ORF">BDV98DRAFT_266629</name>
</gene>
<evidence type="ECO:0000313" key="2">
    <source>
        <dbReference type="EMBL" id="TFK97343.1"/>
    </source>
</evidence>
<reference evidence="2 3" key="1">
    <citation type="journal article" date="2019" name="Nat. Ecol. Evol.">
        <title>Megaphylogeny resolves global patterns of mushroom evolution.</title>
        <authorList>
            <person name="Varga T."/>
            <person name="Krizsan K."/>
            <person name="Foldi C."/>
            <person name="Dima B."/>
            <person name="Sanchez-Garcia M."/>
            <person name="Sanchez-Ramirez S."/>
            <person name="Szollosi G.J."/>
            <person name="Szarkandi J.G."/>
            <person name="Papp V."/>
            <person name="Albert L."/>
            <person name="Andreopoulos W."/>
            <person name="Angelini C."/>
            <person name="Antonin V."/>
            <person name="Barry K.W."/>
            <person name="Bougher N.L."/>
            <person name="Buchanan P."/>
            <person name="Buyck B."/>
            <person name="Bense V."/>
            <person name="Catcheside P."/>
            <person name="Chovatia M."/>
            <person name="Cooper J."/>
            <person name="Damon W."/>
            <person name="Desjardin D."/>
            <person name="Finy P."/>
            <person name="Geml J."/>
            <person name="Haridas S."/>
            <person name="Hughes K."/>
            <person name="Justo A."/>
            <person name="Karasinski D."/>
            <person name="Kautmanova I."/>
            <person name="Kiss B."/>
            <person name="Kocsube S."/>
            <person name="Kotiranta H."/>
            <person name="LaButti K.M."/>
            <person name="Lechner B.E."/>
            <person name="Liimatainen K."/>
            <person name="Lipzen A."/>
            <person name="Lukacs Z."/>
            <person name="Mihaltcheva S."/>
            <person name="Morgado L.N."/>
            <person name="Niskanen T."/>
            <person name="Noordeloos M.E."/>
            <person name="Ohm R.A."/>
            <person name="Ortiz-Santana B."/>
            <person name="Ovrebo C."/>
            <person name="Racz N."/>
            <person name="Riley R."/>
            <person name="Savchenko A."/>
            <person name="Shiryaev A."/>
            <person name="Soop K."/>
            <person name="Spirin V."/>
            <person name="Szebenyi C."/>
            <person name="Tomsovsky M."/>
            <person name="Tulloss R.E."/>
            <person name="Uehling J."/>
            <person name="Grigoriev I.V."/>
            <person name="Vagvolgyi C."/>
            <person name="Papp T."/>
            <person name="Martin F.M."/>
            <person name="Miettinen O."/>
            <person name="Hibbett D.S."/>
            <person name="Nagy L.G."/>
        </authorList>
    </citation>
    <scope>NUCLEOTIDE SEQUENCE [LARGE SCALE GENOMIC DNA]</scope>
    <source>
        <strain evidence="2 3">CBS 309.79</strain>
    </source>
</reference>
<sequence length="141" mass="16330">MITPHYDHCLPSSSFHVSFPLTDGSFPFFFFFFGVVVVLTFLSYQCFCQPAVCSSVIITSTTHVSLFPFSIHSRPRKFPGFPPSSTLCCRFPNLFHSTTQHTYNHVSYRTSLQLEWNHNHYANYRVEAHWHGVCTVDEKLE</sequence>
<dbReference type="EMBL" id="ML178848">
    <property type="protein sequence ID" value="TFK97343.1"/>
    <property type="molecule type" value="Genomic_DNA"/>
</dbReference>
<protein>
    <submittedName>
        <fullName evidence="2">Uncharacterized protein</fullName>
    </submittedName>
</protein>
<evidence type="ECO:0000256" key="1">
    <source>
        <dbReference type="SAM" id="Phobius"/>
    </source>
</evidence>
<keyword evidence="3" id="KW-1185">Reference proteome</keyword>
<name>A0A5C3QG92_9AGAR</name>